<keyword evidence="2" id="KW-1185">Reference proteome</keyword>
<accession>A0A8H6E875</accession>
<reference evidence="1 2" key="1">
    <citation type="submission" date="2019-04" db="EMBL/GenBank/DDBJ databases">
        <title>Aspergillus burnettii sp. nov., novel species from soil in southeast Queensland.</title>
        <authorList>
            <person name="Gilchrist C.L.M."/>
            <person name="Pitt J.I."/>
            <person name="Lange L."/>
            <person name="Lacey H.J."/>
            <person name="Vuong D."/>
            <person name="Midgley D.J."/>
            <person name="Greenfield P."/>
            <person name="Bradbury M."/>
            <person name="Lacey E."/>
            <person name="Busk P.K."/>
            <person name="Pilgaard B."/>
            <person name="Chooi Y.H."/>
            <person name="Piggott A.M."/>
        </authorList>
    </citation>
    <scope>NUCLEOTIDE SEQUENCE [LARGE SCALE GENOMIC DNA]</scope>
    <source>
        <strain evidence="1 2">FRR 5400</strain>
    </source>
</reference>
<dbReference type="EMBL" id="SPNV01000094">
    <property type="protein sequence ID" value="KAF5861630.1"/>
    <property type="molecule type" value="Genomic_DNA"/>
</dbReference>
<evidence type="ECO:0000313" key="2">
    <source>
        <dbReference type="Proteomes" id="UP000541154"/>
    </source>
</evidence>
<sequence>MLTSIDYQALRDFSGLPCIHQTCVSSDIGFNLENLPPLAQDVLRQLQVVPAGTQVLKKDSVKPTPASATAIATVMAYMHTLSHEVFKNLSQVLELPWEKYLGEMHEFTMTRQNELRILRANAPIPNSWSTLTIIVNIASPYTATVLYGNALRVFSEGTIASLDQPTVDPTLLPDDSTIAGGNWIVYYVRPNDDVYYTRTAGALMTPLTCEDYASRKRVRDIIFLT</sequence>
<gene>
    <name evidence="1" type="ORF">ETB97_012717</name>
</gene>
<evidence type="ECO:0000313" key="1">
    <source>
        <dbReference type="EMBL" id="KAF5861630.1"/>
    </source>
</evidence>
<organism evidence="1 2">
    <name type="scientific">Petromyces alliaceus</name>
    <name type="common">Aspergillus alliaceus</name>
    <dbReference type="NCBI Taxonomy" id="209559"/>
    <lineage>
        <taxon>Eukaryota</taxon>
        <taxon>Fungi</taxon>
        <taxon>Dikarya</taxon>
        <taxon>Ascomycota</taxon>
        <taxon>Pezizomycotina</taxon>
        <taxon>Eurotiomycetes</taxon>
        <taxon>Eurotiomycetidae</taxon>
        <taxon>Eurotiales</taxon>
        <taxon>Aspergillaceae</taxon>
        <taxon>Aspergillus</taxon>
        <taxon>Aspergillus subgen. Circumdati</taxon>
    </lineage>
</organism>
<proteinExistence type="predicted"/>
<dbReference type="Proteomes" id="UP000541154">
    <property type="component" value="Unassembled WGS sequence"/>
</dbReference>
<name>A0A8H6E875_PETAA</name>
<dbReference type="AlphaFoldDB" id="A0A8H6E875"/>
<comment type="caution">
    <text evidence="1">The sequence shown here is derived from an EMBL/GenBank/DDBJ whole genome shotgun (WGS) entry which is preliminary data.</text>
</comment>
<protein>
    <submittedName>
        <fullName evidence="1">Uncharacterized protein</fullName>
    </submittedName>
</protein>